<dbReference type="InterPro" id="IPR011050">
    <property type="entry name" value="Pectin_lyase_fold/virulence"/>
</dbReference>
<dbReference type="VEuPathDB" id="CryptoDB:Cvel_5612"/>
<dbReference type="InterPro" id="IPR039448">
    <property type="entry name" value="Beta_helix"/>
</dbReference>
<dbReference type="GO" id="GO:0016020">
    <property type="term" value="C:membrane"/>
    <property type="evidence" value="ECO:0007669"/>
    <property type="project" value="TreeGrafter"/>
</dbReference>
<organism evidence="4">
    <name type="scientific">Chromera velia CCMP2878</name>
    <dbReference type="NCBI Taxonomy" id="1169474"/>
    <lineage>
        <taxon>Eukaryota</taxon>
        <taxon>Sar</taxon>
        <taxon>Alveolata</taxon>
        <taxon>Colpodellida</taxon>
        <taxon>Chromeraceae</taxon>
        <taxon>Chromera</taxon>
    </lineage>
</organism>
<evidence type="ECO:0000256" key="2">
    <source>
        <dbReference type="ARBA" id="ARBA00022803"/>
    </source>
</evidence>
<proteinExistence type="predicted"/>
<feature type="domain" description="Right handed beta helix" evidence="3">
    <location>
        <begin position="250"/>
        <end position="349"/>
    </location>
</feature>
<dbReference type="GO" id="GO:0006620">
    <property type="term" value="P:post-translational protein targeting to endoplasmic reticulum membrane"/>
    <property type="evidence" value="ECO:0007669"/>
    <property type="project" value="TreeGrafter"/>
</dbReference>
<dbReference type="PANTHER" id="PTHR45831">
    <property type="entry name" value="LD24721P"/>
    <property type="match status" value="1"/>
</dbReference>
<dbReference type="InterPro" id="IPR012334">
    <property type="entry name" value="Pectin_lyas_fold"/>
</dbReference>
<dbReference type="GO" id="GO:0060090">
    <property type="term" value="F:molecular adaptor activity"/>
    <property type="evidence" value="ECO:0007669"/>
    <property type="project" value="TreeGrafter"/>
</dbReference>
<dbReference type="SMART" id="SM00710">
    <property type="entry name" value="PbH1"/>
    <property type="match status" value="3"/>
</dbReference>
<evidence type="ECO:0000313" key="4">
    <source>
        <dbReference type="EMBL" id="CEM37987.1"/>
    </source>
</evidence>
<dbReference type="InterPro" id="IPR011990">
    <property type="entry name" value="TPR-like_helical_dom_sf"/>
</dbReference>
<protein>
    <recommendedName>
        <fullName evidence="3">Right handed beta helix domain-containing protein</fullName>
    </recommendedName>
</protein>
<dbReference type="Gene3D" id="1.25.40.10">
    <property type="entry name" value="Tetratricopeptide repeat domain"/>
    <property type="match status" value="1"/>
</dbReference>
<dbReference type="Gene3D" id="2.160.20.10">
    <property type="entry name" value="Single-stranded right-handed beta-helix, Pectin lyase-like"/>
    <property type="match status" value="1"/>
</dbReference>
<dbReference type="SUPFAM" id="SSF51126">
    <property type="entry name" value="Pectin lyase-like"/>
    <property type="match status" value="1"/>
</dbReference>
<dbReference type="InterPro" id="IPR006626">
    <property type="entry name" value="PbH1"/>
</dbReference>
<dbReference type="PANTHER" id="PTHR45831:SF2">
    <property type="entry name" value="LD24721P"/>
    <property type="match status" value="1"/>
</dbReference>
<sequence length="561" mass="60547">MPRQLQTVEDLKAKGNEAFAAGDFQSARVEYGKALENLSDHGEGENAAVRAVILTNRSLCFLKENCHLEAAAGCRSAITSNCLHGKAHFILAKAIWGDLQRAKDEKSDRVERAETETTNRAEAGAAIAVAVALTPLKGPEKDCPVRNLHFEITGEKWGVVYAVRTPQEFVQASMRKDSTIVVFPGVYEAPEVQLSRRWIGVGGSGQVTVHSTGNHLVIVGMSMGVGPAFSFECRGVTVRQKNVRPQRSAFAVTGGGHLSLHDVVVDRYEEVGVLASGGNARVRNCRFDRCSRQAIEVREGGSVDVYDCEISRCLQGISAYGGARHVGVFRTRVSSVEKEGIFANGSRENAATRAQRQATGGVLRSYHDGQSGNDVARRAEQWSREMGIDLDVVILDCTIENSRMFGLSLDHGAQVFVHRTSVSGCGHSACFIKGETTVTMNACMVAYPKGTAGIRVGANYNAAIQLNHLVLCGRTKTDALVQEFIEGSSNPWGDLSSSASSSSAGGMFGKVKSMTGMWSRPVSERSVRWCSEASGVKVCPRLSLSASRRRQTRGSYHRGGK</sequence>
<dbReference type="InterPro" id="IPR047150">
    <property type="entry name" value="SGT"/>
</dbReference>
<dbReference type="EMBL" id="CDMZ01001820">
    <property type="protein sequence ID" value="CEM37987.1"/>
    <property type="molecule type" value="Genomic_DNA"/>
</dbReference>
<name>A0A0G4H326_9ALVE</name>
<dbReference type="SUPFAM" id="SSF48452">
    <property type="entry name" value="TPR-like"/>
    <property type="match status" value="1"/>
</dbReference>
<accession>A0A0G4H326</accession>
<evidence type="ECO:0000259" key="3">
    <source>
        <dbReference type="Pfam" id="PF13229"/>
    </source>
</evidence>
<dbReference type="Pfam" id="PF13229">
    <property type="entry name" value="Beta_helix"/>
    <property type="match status" value="1"/>
</dbReference>
<keyword evidence="2" id="KW-0802">TPR repeat</keyword>
<gene>
    <name evidence="4" type="ORF">Cvel_5612</name>
</gene>
<dbReference type="GO" id="GO:0072380">
    <property type="term" value="C:TRC complex"/>
    <property type="evidence" value="ECO:0007669"/>
    <property type="project" value="TreeGrafter"/>
</dbReference>
<dbReference type="AlphaFoldDB" id="A0A0G4H326"/>
<keyword evidence="1" id="KW-0677">Repeat</keyword>
<reference evidence="4" key="1">
    <citation type="submission" date="2014-11" db="EMBL/GenBank/DDBJ databases">
        <authorList>
            <person name="Otto D Thomas"/>
            <person name="Naeem Raeece"/>
        </authorList>
    </citation>
    <scope>NUCLEOTIDE SEQUENCE</scope>
</reference>
<evidence type="ECO:0000256" key="1">
    <source>
        <dbReference type="ARBA" id="ARBA00022737"/>
    </source>
</evidence>